<reference evidence="2 3" key="1">
    <citation type="submission" date="2019-02" db="EMBL/GenBank/DDBJ databases">
        <title>Deep-cultivation of Planctomycetes and their phenomic and genomic characterization uncovers novel biology.</title>
        <authorList>
            <person name="Wiegand S."/>
            <person name="Jogler M."/>
            <person name="Boedeker C."/>
            <person name="Pinto D."/>
            <person name="Vollmers J."/>
            <person name="Rivas-Marin E."/>
            <person name="Kohn T."/>
            <person name="Peeters S.H."/>
            <person name="Heuer A."/>
            <person name="Rast P."/>
            <person name="Oberbeckmann S."/>
            <person name="Bunk B."/>
            <person name="Jeske O."/>
            <person name="Meyerdierks A."/>
            <person name="Storesund J.E."/>
            <person name="Kallscheuer N."/>
            <person name="Luecker S."/>
            <person name="Lage O.M."/>
            <person name="Pohl T."/>
            <person name="Merkel B.J."/>
            <person name="Hornburger P."/>
            <person name="Mueller R.-W."/>
            <person name="Bruemmer F."/>
            <person name="Labrenz M."/>
            <person name="Spormann A.M."/>
            <person name="Op den Camp H."/>
            <person name="Overmann J."/>
            <person name="Amann R."/>
            <person name="Jetten M.S.M."/>
            <person name="Mascher T."/>
            <person name="Medema M.H."/>
            <person name="Devos D.P."/>
            <person name="Kaster A.-K."/>
            <person name="Ovreas L."/>
            <person name="Rohde M."/>
            <person name="Galperin M.Y."/>
            <person name="Jogler C."/>
        </authorList>
    </citation>
    <scope>NUCLEOTIDE SEQUENCE [LARGE SCALE GENOMIC DNA]</scope>
    <source>
        <strain evidence="2 3">Poly24</strain>
    </source>
</reference>
<dbReference type="EMBL" id="CP036348">
    <property type="protein sequence ID" value="QDV69011.1"/>
    <property type="molecule type" value="Genomic_DNA"/>
</dbReference>
<accession>A0A518JTY2</accession>
<protein>
    <submittedName>
        <fullName evidence="2">Uncharacterized protein</fullName>
    </submittedName>
</protein>
<keyword evidence="1" id="KW-0175">Coiled coil</keyword>
<keyword evidence="3" id="KW-1185">Reference proteome</keyword>
<proteinExistence type="predicted"/>
<name>A0A518JTY2_9BACT</name>
<dbReference type="RefSeq" id="WP_145095804.1">
    <property type="nucleotide sequence ID" value="NZ_CP036348.1"/>
</dbReference>
<gene>
    <name evidence="2" type="ORF">Poly24_27250</name>
</gene>
<dbReference type="AlphaFoldDB" id="A0A518JTY2"/>
<feature type="coiled-coil region" evidence="1">
    <location>
        <begin position="49"/>
        <end position="76"/>
    </location>
</feature>
<dbReference type="KEGG" id="rcf:Poly24_27250"/>
<dbReference type="Proteomes" id="UP000315082">
    <property type="component" value="Chromosome"/>
</dbReference>
<evidence type="ECO:0000256" key="1">
    <source>
        <dbReference type="SAM" id="Coils"/>
    </source>
</evidence>
<organism evidence="2 3">
    <name type="scientific">Rosistilla carotiformis</name>
    <dbReference type="NCBI Taxonomy" id="2528017"/>
    <lineage>
        <taxon>Bacteria</taxon>
        <taxon>Pseudomonadati</taxon>
        <taxon>Planctomycetota</taxon>
        <taxon>Planctomycetia</taxon>
        <taxon>Pirellulales</taxon>
        <taxon>Pirellulaceae</taxon>
        <taxon>Rosistilla</taxon>
    </lineage>
</organism>
<sequence length="109" mass="12253">MDVVEMMEDQFPGCANGRRLRLLREAISDLVEQVLKTVNSSSTLPKGYLARNQATLQLARQQAAEMEANLQATEFAVTDSELSMAVRQGINVFEERSSQETSDWKILVF</sequence>
<evidence type="ECO:0000313" key="2">
    <source>
        <dbReference type="EMBL" id="QDV69011.1"/>
    </source>
</evidence>
<evidence type="ECO:0000313" key="3">
    <source>
        <dbReference type="Proteomes" id="UP000315082"/>
    </source>
</evidence>